<sequence length="374" mass="42410">MIPNDANNRKLCKQTEEANSSDDDSNDSTTNEITYGPGIVQKLCARFLQLFKEPNTVPPLRSPRFKRRKALAENNFAVISEIRRCNAQTFAPSKPTSEVLLNATKNDVNSYSEQKCELHFAPAEKMVDTVELNGTYLYRATVVPGDMKANRRAKKVELIREKFEKFSATSSTLPHKKLNKVRFRRGGYPFTVNTESTKRSESMRMHGEIRKAQHDESFEIERDKGNIQPSVLSDKVRVAMKLTPPDDNLTVTGLSAAPTVSSLSNIDHFEQEEMNNDQMKRIEKAVNDEMSIVGSFRLEPISSSTIVANTSVKMPDGKQSEQNGLQEVHRLLKKFNEIREERAKNCIHKDISAKTNNRCDTGDHDVLVQLQQYE</sequence>
<dbReference type="WBParaSite" id="EEL_0000535401-mRNA-1">
    <property type="protein sequence ID" value="EEL_0000535401-mRNA-1"/>
    <property type="gene ID" value="EEL_0000535401"/>
</dbReference>
<proteinExistence type="predicted"/>
<evidence type="ECO:0000256" key="1">
    <source>
        <dbReference type="SAM" id="MobiDB-lite"/>
    </source>
</evidence>
<protein>
    <submittedName>
        <fullName evidence="3">DUF4801 domain-containing protein</fullName>
    </submittedName>
</protein>
<keyword evidence="2" id="KW-1185">Reference proteome</keyword>
<dbReference type="Proteomes" id="UP000050640">
    <property type="component" value="Unplaced"/>
</dbReference>
<name>A0A0R3RTP6_9BILA</name>
<accession>A0A0R3RTP6</accession>
<feature type="region of interest" description="Disordered" evidence="1">
    <location>
        <begin position="1"/>
        <end position="32"/>
    </location>
</feature>
<reference evidence="3" key="1">
    <citation type="submission" date="2017-02" db="UniProtKB">
        <authorList>
            <consortium name="WormBaseParasite"/>
        </authorList>
    </citation>
    <scope>IDENTIFICATION</scope>
</reference>
<evidence type="ECO:0000313" key="2">
    <source>
        <dbReference type="Proteomes" id="UP000050640"/>
    </source>
</evidence>
<evidence type="ECO:0000313" key="3">
    <source>
        <dbReference type="WBParaSite" id="EEL_0000535401-mRNA-1"/>
    </source>
</evidence>
<organism evidence="2 3">
    <name type="scientific">Elaeophora elaphi</name>
    <dbReference type="NCBI Taxonomy" id="1147741"/>
    <lineage>
        <taxon>Eukaryota</taxon>
        <taxon>Metazoa</taxon>
        <taxon>Ecdysozoa</taxon>
        <taxon>Nematoda</taxon>
        <taxon>Chromadorea</taxon>
        <taxon>Rhabditida</taxon>
        <taxon>Spirurina</taxon>
        <taxon>Spiruromorpha</taxon>
        <taxon>Filarioidea</taxon>
        <taxon>Onchocercidae</taxon>
        <taxon>Elaeophora</taxon>
    </lineage>
</organism>
<dbReference type="AlphaFoldDB" id="A0A0R3RTP6"/>